<name>A0A6P6Q2G9_CARAU</name>
<proteinExistence type="predicted"/>
<sequence length="425" mass="48390">MTLLKCQHCIGEDKASEDTDHVEKILPPGYSHLLCHHELLEMSGDVENFRAALKLQMTSEEQVQKWLEDFQKSSALTWRKSRTYPDSGRYNKYRVDLRCQHKTYSTSSKTSKNTNCPATMFLILKRFMCERKSRSGDPHIEEGYFLHVNLRNEHNHRLNTAEVMRWRDVSNDTIEKLQQLYKSGHSPSSALKTIKYNLQEEEGDNYTYAIADRSICPDLPFCYRSAIRLYHKLFQKTCVEPAEKDISDELFKPLELEQSWETAAITDGHTTCIEDGVSVDAVPIITTAEDFTEDEPGTSAAEEVVGSLDGQLEEIFGMLKKKLNEDASFTPPIRAFVSSFFQIKTDSALQASLFSFGETTPIINQINVLPATVPRRRGALAGRRAVGSPPKNSRREHPYCNSRSNNTPQTLTFCLQDNNTLEKTE</sequence>
<evidence type="ECO:0000313" key="3">
    <source>
        <dbReference type="RefSeq" id="XP_026126425.1"/>
    </source>
</evidence>
<dbReference type="Proteomes" id="UP000515129">
    <property type="component" value="Chromosome 8"/>
</dbReference>
<dbReference type="AlphaFoldDB" id="A0A6P6Q2G9"/>
<keyword evidence="2" id="KW-1185">Reference proteome</keyword>
<organism evidence="2 3">
    <name type="scientific">Carassius auratus</name>
    <name type="common">Goldfish</name>
    <dbReference type="NCBI Taxonomy" id="7957"/>
    <lineage>
        <taxon>Eukaryota</taxon>
        <taxon>Metazoa</taxon>
        <taxon>Chordata</taxon>
        <taxon>Craniata</taxon>
        <taxon>Vertebrata</taxon>
        <taxon>Euteleostomi</taxon>
        <taxon>Actinopterygii</taxon>
        <taxon>Neopterygii</taxon>
        <taxon>Teleostei</taxon>
        <taxon>Ostariophysi</taxon>
        <taxon>Cypriniformes</taxon>
        <taxon>Cyprinidae</taxon>
        <taxon>Cyprininae</taxon>
        <taxon>Carassius</taxon>
    </lineage>
</organism>
<dbReference type="RefSeq" id="XP_026126425.1">
    <property type="nucleotide sequence ID" value="XM_026270640.1"/>
</dbReference>
<protein>
    <submittedName>
        <fullName evidence="3">Uncharacterized protein si:dkey-75a21.2 isoform X3</fullName>
    </submittedName>
</protein>
<gene>
    <name evidence="3" type="primary">si:dkey-75a21.2</name>
</gene>
<evidence type="ECO:0000313" key="2">
    <source>
        <dbReference type="Proteomes" id="UP000515129"/>
    </source>
</evidence>
<dbReference type="PANTHER" id="PTHR35385">
    <property type="entry name" value="PROTEIN B, PUTATIVE-RELATED-RELATED"/>
    <property type="match status" value="1"/>
</dbReference>
<reference evidence="3" key="1">
    <citation type="submission" date="2025-08" db="UniProtKB">
        <authorList>
            <consortium name="RefSeq"/>
        </authorList>
    </citation>
    <scope>IDENTIFICATION</scope>
    <source>
        <strain evidence="3">Wakin</strain>
        <tissue evidence="3">Muscle</tissue>
    </source>
</reference>
<accession>A0A6P6Q2G9</accession>
<evidence type="ECO:0000256" key="1">
    <source>
        <dbReference type="SAM" id="MobiDB-lite"/>
    </source>
</evidence>
<feature type="region of interest" description="Disordered" evidence="1">
    <location>
        <begin position="380"/>
        <end position="404"/>
    </location>
</feature>
<dbReference type="PANTHER" id="PTHR35385:SF2">
    <property type="entry name" value="PROTEIN B, PUTATIVE-RELATED"/>
    <property type="match status" value="1"/>
</dbReference>